<feature type="compositionally biased region" description="Basic and acidic residues" evidence="6">
    <location>
        <begin position="166"/>
        <end position="180"/>
    </location>
</feature>
<feature type="region of interest" description="Disordered" evidence="6">
    <location>
        <begin position="163"/>
        <end position="182"/>
    </location>
</feature>
<sequence length="230" mass="25402">MGTMNSESDDDRQDSFRALLRSLRMWDTTLPPFDPASAPADPLPLFQQWLREAAAAGSPEPHTMNLATADAGGRPSVRTLMLHDADERGWHFATHRTSRKGRELAARPEAALSFYWPAVGRQVRIRGTVTAAGPAESRADLAKRSTGALAAALVGHQSETLPSYEELERASDAAGERAAREPAAPADSWTLYVLRAEEAEFFQGDARRRHVRLVYRRTAEGAWVTELLWP</sequence>
<dbReference type="InterPro" id="IPR011576">
    <property type="entry name" value="Pyridox_Oxase_N"/>
</dbReference>
<accession>A0ABP3KRZ8</accession>
<feature type="domain" description="Pyridoxine 5'-phosphate oxidase dimerisation C-terminal" evidence="8">
    <location>
        <begin position="189"/>
        <end position="230"/>
    </location>
</feature>
<reference evidence="10" key="1">
    <citation type="journal article" date="2019" name="Int. J. Syst. Evol. Microbiol.">
        <title>The Global Catalogue of Microorganisms (GCM) 10K type strain sequencing project: providing services to taxonomists for standard genome sequencing and annotation.</title>
        <authorList>
            <consortium name="The Broad Institute Genomics Platform"/>
            <consortium name="The Broad Institute Genome Sequencing Center for Infectious Disease"/>
            <person name="Wu L."/>
            <person name="Ma J."/>
        </authorList>
    </citation>
    <scope>NUCLEOTIDE SEQUENCE [LARGE SCALE GENOMIC DNA]</scope>
    <source>
        <strain evidence="10">JCM 10649</strain>
    </source>
</reference>
<dbReference type="Pfam" id="PF01243">
    <property type="entry name" value="PNPOx_N"/>
    <property type="match status" value="1"/>
</dbReference>
<evidence type="ECO:0000256" key="4">
    <source>
        <dbReference type="ARBA" id="ARBA00022643"/>
    </source>
</evidence>
<dbReference type="PIRSF" id="PIRSF000190">
    <property type="entry name" value="Pyd_amn-ph_oxd"/>
    <property type="match status" value="1"/>
</dbReference>
<evidence type="ECO:0000313" key="9">
    <source>
        <dbReference type="EMBL" id="GAA0485990.1"/>
    </source>
</evidence>
<dbReference type="InterPro" id="IPR012349">
    <property type="entry name" value="Split_barrel_FMN-bd"/>
</dbReference>
<evidence type="ECO:0000313" key="10">
    <source>
        <dbReference type="Proteomes" id="UP001499895"/>
    </source>
</evidence>
<comment type="similarity">
    <text evidence="2">Belongs to the pyridoxamine 5'-phosphate oxidase family.</text>
</comment>
<dbReference type="InterPro" id="IPR019576">
    <property type="entry name" value="Pyridoxamine_oxidase_dimer_C"/>
</dbReference>
<evidence type="ECO:0000259" key="8">
    <source>
        <dbReference type="Pfam" id="PF10590"/>
    </source>
</evidence>
<dbReference type="Gene3D" id="2.30.110.10">
    <property type="entry name" value="Electron Transport, Fmn-binding Protein, Chain A"/>
    <property type="match status" value="1"/>
</dbReference>
<evidence type="ECO:0000259" key="7">
    <source>
        <dbReference type="Pfam" id="PF01243"/>
    </source>
</evidence>
<dbReference type="PANTHER" id="PTHR10851">
    <property type="entry name" value="PYRIDOXINE-5-PHOSPHATE OXIDASE"/>
    <property type="match status" value="1"/>
</dbReference>
<keyword evidence="4" id="KW-0288">FMN</keyword>
<comment type="caution">
    <text evidence="9">The sequence shown here is derived from an EMBL/GenBank/DDBJ whole genome shotgun (WGS) entry which is preliminary data.</text>
</comment>
<proteinExistence type="inferred from homology"/>
<dbReference type="Proteomes" id="UP001499895">
    <property type="component" value="Unassembled WGS sequence"/>
</dbReference>
<dbReference type="InterPro" id="IPR000659">
    <property type="entry name" value="Pyridox_Oxase"/>
</dbReference>
<dbReference type="Pfam" id="PF10590">
    <property type="entry name" value="PNP_phzG_C"/>
    <property type="match status" value="1"/>
</dbReference>
<dbReference type="EMBL" id="BAAAHB010000090">
    <property type="protein sequence ID" value="GAA0485990.1"/>
    <property type="molecule type" value="Genomic_DNA"/>
</dbReference>
<dbReference type="SUPFAM" id="SSF50475">
    <property type="entry name" value="FMN-binding split barrel"/>
    <property type="match status" value="1"/>
</dbReference>
<evidence type="ECO:0000256" key="3">
    <source>
        <dbReference type="ARBA" id="ARBA00022630"/>
    </source>
</evidence>
<dbReference type="NCBIfam" id="NF004231">
    <property type="entry name" value="PRK05679.1"/>
    <property type="match status" value="1"/>
</dbReference>
<organism evidence="9 10">
    <name type="scientific">Streptomyces stramineus</name>
    <dbReference type="NCBI Taxonomy" id="173861"/>
    <lineage>
        <taxon>Bacteria</taxon>
        <taxon>Bacillati</taxon>
        <taxon>Actinomycetota</taxon>
        <taxon>Actinomycetes</taxon>
        <taxon>Kitasatosporales</taxon>
        <taxon>Streptomycetaceae</taxon>
        <taxon>Streptomyces</taxon>
    </lineage>
</organism>
<dbReference type="PANTHER" id="PTHR10851:SF0">
    <property type="entry name" value="PYRIDOXINE-5'-PHOSPHATE OXIDASE"/>
    <property type="match status" value="1"/>
</dbReference>
<evidence type="ECO:0000256" key="6">
    <source>
        <dbReference type="SAM" id="MobiDB-lite"/>
    </source>
</evidence>
<keyword evidence="5" id="KW-0560">Oxidoreductase</keyword>
<name>A0ABP3KRZ8_9ACTN</name>
<evidence type="ECO:0000256" key="5">
    <source>
        <dbReference type="ARBA" id="ARBA00023002"/>
    </source>
</evidence>
<evidence type="ECO:0000256" key="1">
    <source>
        <dbReference type="ARBA" id="ARBA00001917"/>
    </source>
</evidence>
<keyword evidence="10" id="KW-1185">Reference proteome</keyword>
<gene>
    <name evidence="9" type="ORF">GCM10009544_54350</name>
</gene>
<protein>
    <submittedName>
        <fullName evidence="9">Pyridoxal 5'-phosphate synthase</fullName>
    </submittedName>
</protein>
<keyword evidence="3" id="KW-0285">Flavoprotein</keyword>
<comment type="cofactor">
    <cofactor evidence="1">
        <name>FMN</name>
        <dbReference type="ChEBI" id="CHEBI:58210"/>
    </cofactor>
</comment>
<feature type="domain" description="Pyridoxamine 5'-phosphate oxidase N-terminal" evidence="7">
    <location>
        <begin position="51"/>
        <end position="170"/>
    </location>
</feature>
<evidence type="ECO:0000256" key="2">
    <source>
        <dbReference type="ARBA" id="ARBA00007301"/>
    </source>
</evidence>